<dbReference type="RefSeq" id="WP_099391294.1">
    <property type="nucleotide sequence ID" value="NZ_PDYF01000007.1"/>
</dbReference>
<sequence length="265" mass="31258">MENLNEKLEEQLKEISALVKKSNKSLLKFSDLPKGHIHVSKSNGVFQYYYVDRTLNTKKYISGKEIKLIKRIMQRDYELAINKRLKDMQNKLQKFLKGYDVDSIERIFVDMNSGRKILVTPFIETSENYIQSWYEENPGMQNPFPDDGVFLTNRGELVRSKSEKIIADALDKYNVPYQYEPMLELGHSTVYPDFITLNVRKRQTMYWEHLGIVSDLEYASKNFMKIQQYEKNGYMVGRDLICTMESVDMPLEVKNVEQKIKEFLL</sequence>
<protein>
    <submittedName>
        <fullName evidence="1">Uncharacterized protein</fullName>
    </submittedName>
</protein>
<accession>A0A2G3DYG7</accession>
<evidence type="ECO:0000313" key="1">
    <source>
        <dbReference type="EMBL" id="PHU36087.1"/>
    </source>
</evidence>
<proteinExistence type="predicted"/>
<evidence type="ECO:0000313" key="2">
    <source>
        <dbReference type="Proteomes" id="UP000225889"/>
    </source>
</evidence>
<dbReference type="Proteomes" id="UP000225889">
    <property type="component" value="Unassembled WGS sequence"/>
</dbReference>
<gene>
    <name evidence="1" type="ORF">CSX01_02310</name>
</gene>
<comment type="caution">
    <text evidence="1">The sequence shown here is derived from an EMBL/GenBank/DDBJ whole genome shotgun (WGS) entry which is preliminary data.</text>
</comment>
<dbReference type="Gene3D" id="3.40.91.30">
    <property type="match status" value="1"/>
</dbReference>
<reference evidence="1 2" key="2">
    <citation type="submission" date="2017-10" db="EMBL/GenBank/DDBJ databases">
        <authorList>
            <person name="Banno H."/>
            <person name="Chua N.-H."/>
        </authorList>
    </citation>
    <scope>NUCLEOTIDE SEQUENCE [LARGE SCALE GENOMIC DNA]</scope>
    <source>
        <strain evidence="1 2">JK626</strain>
    </source>
</reference>
<dbReference type="AlphaFoldDB" id="A0A2G3DYG7"/>
<organism evidence="1 2">
    <name type="scientific">Pseudobutyrivibrio ruminis</name>
    <dbReference type="NCBI Taxonomy" id="46206"/>
    <lineage>
        <taxon>Bacteria</taxon>
        <taxon>Bacillati</taxon>
        <taxon>Bacillota</taxon>
        <taxon>Clostridia</taxon>
        <taxon>Lachnospirales</taxon>
        <taxon>Lachnospiraceae</taxon>
        <taxon>Pseudobutyrivibrio</taxon>
    </lineage>
</organism>
<dbReference type="EMBL" id="PDYF01000007">
    <property type="protein sequence ID" value="PHU36087.1"/>
    <property type="molecule type" value="Genomic_DNA"/>
</dbReference>
<name>A0A2G3DYG7_9FIRM</name>
<reference evidence="1 2" key="1">
    <citation type="submission" date="2017-10" db="EMBL/GenBank/DDBJ databases">
        <title>Resolving the taxonomy of Roseburia spp., Eubacterium rectale and Agathobacter spp. through phylogenomic analysis.</title>
        <authorList>
            <person name="Sheridan P.O."/>
            <person name="Walker A.W."/>
            <person name="Duncan S.H."/>
            <person name="Scott K.P."/>
            <person name="Toole P.W.O."/>
            <person name="Luis P."/>
            <person name="Flint H.J."/>
        </authorList>
    </citation>
    <scope>NUCLEOTIDE SEQUENCE [LARGE SCALE GENOMIC DNA]</scope>
    <source>
        <strain evidence="1 2">JK626</strain>
    </source>
</reference>